<accession>A0AAP0MNJ9</accession>
<name>A0AAP0MNJ9_9ROSI</name>
<dbReference type="EMBL" id="JBCGBO010000003">
    <property type="protein sequence ID" value="KAK9216739.1"/>
    <property type="molecule type" value="Genomic_DNA"/>
</dbReference>
<evidence type="ECO:0000313" key="1">
    <source>
        <dbReference type="EMBL" id="KAK9216739.1"/>
    </source>
</evidence>
<dbReference type="Proteomes" id="UP001428341">
    <property type="component" value="Unassembled WGS sequence"/>
</dbReference>
<dbReference type="AlphaFoldDB" id="A0AAP0MNJ9"/>
<proteinExistence type="predicted"/>
<organism evidence="1 2">
    <name type="scientific">Citrus x changshan-huyou</name>
    <dbReference type="NCBI Taxonomy" id="2935761"/>
    <lineage>
        <taxon>Eukaryota</taxon>
        <taxon>Viridiplantae</taxon>
        <taxon>Streptophyta</taxon>
        <taxon>Embryophyta</taxon>
        <taxon>Tracheophyta</taxon>
        <taxon>Spermatophyta</taxon>
        <taxon>Magnoliopsida</taxon>
        <taxon>eudicotyledons</taxon>
        <taxon>Gunneridae</taxon>
        <taxon>Pentapetalae</taxon>
        <taxon>rosids</taxon>
        <taxon>malvids</taxon>
        <taxon>Sapindales</taxon>
        <taxon>Rutaceae</taxon>
        <taxon>Aurantioideae</taxon>
        <taxon>Citrus</taxon>
    </lineage>
</organism>
<keyword evidence="2" id="KW-1185">Reference proteome</keyword>
<protein>
    <submittedName>
        <fullName evidence="1">Uncharacterized protein</fullName>
    </submittedName>
</protein>
<sequence length="71" mass="7839">MLLSFALLKGPLVYFGDNQIQDFALRATVIISARTGKVQVMELVKHNSLDLHVSVISTVDPIIKQNCISLD</sequence>
<reference evidence="1 2" key="1">
    <citation type="submission" date="2024-05" db="EMBL/GenBank/DDBJ databases">
        <title>Haplotype-resolved chromosome-level genome assembly of Huyou (Citrus changshanensis).</title>
        <authorList>
            <person name="Miao C."/>
            <person name="Chen W."/>
            <person name="Wu Y."/>
            <person name="Wang L."/>
            <person name="Zhao S."/>
            <person name="Grierson D."/>
            <person name="Xu C."/>
            <person name="Chen K."/>
        </authorList>
    </citation>
    <scope>NUCLEOTIDE SEQUENCE [LARGE SCALE GENOMIC DNA]</scope>
    <source>
        <strain evidence="1">01-14</strain>
        <tissue evidence="1">Leaf</tissue>
    </source>
</reference>
<gene>
    <name evidence="1" type="ORF">WN944_008749</name>
</gene>
<comment type="caution">
    <text evidence="1">The sequence shown here is derived from an EMBL/GenBank/DDBJ whole genome shotgun (WGS) entry which is preliminary data.</text>
</comment>
<evidence type="ECO:0000313" key="2">
    <source>
        <dbReference type="Proteomes" id="UP001428341"/>
    </source>
</evidence>